<dbReference type="KEGG" id="xla:108701932"/>
<keyword evidence="9 12" id="KW-0675">Receptor</keyword>
<gene>
    <name evidence="14" type="primary">LOC108701932</name>
</gene>
<accession>A0A1L8EZ56</accession>
<keyword evidence="6" id="KW-1133">Transmembrane helix</keyword>
<dbReference type="GeneID" id="108701932"/>
<reference evidence="14" key="1">
    <citation type="submission" date="2025-08" db="UniProtKB">
        <authorList>
            <consortium name="RefSeq"/>
        </authorList>
    </citation>
    <scope>IDENTIFICATION</scope>
    <source>
        <strain evidence="14">J_2021</strain>
        <tissue evidence="14">Erythrocytes</tissue>
    </source>
</reference>
<evidence type="ECO:0000256" key="7">
    <source>
        <dbReference type="ARBA" id="ARBA00023040"/>
    </source>
</evidence>
<evidence type="ECO:0000256" key="1">
    <source>
        <dbReference type="ARBA" id="ARBA00004141"/>
    </source>
</evidence>
<dbReference type="SUPFAM" id="SSF81321">
    <property type="entry name" value="Family A G protein-coupled receptor-like"/>
    <property type="match status" value="1"/>
</dbReference>
<dbReference type="OMA" id="GCILYFF"/>
<comment type="similarity">
    <text evidence="2 11">Belongs to the G-protein coupled receptor T2R family.</text>
</comment>
<evidence type="ECO:0000256" key="12">
    <source>
        <dbReference type="RuleBase" id="RU004424"/>
    </source>
</evidence>
<dbReference type="CTD" id="108701932"/>
<keyword evidence="8 12" id="KW-0472">Membrane</keyword>
<dbReference type="PaxDb" id="8355-A0A1L8EZ56"/>
<keyword evidence="10 12" id="KW-0807">Transducer</keyword>
<dbReference type="PANTHER" id="PTHR11394:SF166">
    <property type="entry name" value="TASTE RECEPTOR TYPE 2"/>
    <property type="match status" value="1"/>
</dbReference>
<evidence type="ECO:0000256" key="11">
    <source>
        <dbReference type="RuleBase" id="RU004423"/>
    </source>
</evidence>
<dbReference type="Proteomes" id="UP000186698">
    <property type="component" value="Chromosome 9_10L"/>
</dbReference>
<dbReference type="OrthoDB" id="8876749at2759"/>
<evidence type="ECO:0000256" key="9">
    <source>
        <dbReference type="ARBA" id="ARBA00023170"/>
    </source>
</evidence>
<keyword evidence="4 12" id="KW-0716">Sensory transduction</keyword>
<organism evidence="13 14">
    <name type="scientific">Xenopus laevis</name>
    <name type="common">African clawed frog</name>
    <dbReference type="NCBI Taxonomy" id="8355"/>
    <lineage>
        <taxon>Eukaryota</taxon>
        <taxon>Metazoa</taxon>
        <taxon>Chordata</taxon>
        <taxon>Craniata</taxon>
        <taxon>Vertebrata</taxon>
        <taxon>Euteleostomi</taxon>
        <taxon>Amphibia</taxon>
        <taxon>Batrachia</taxon>
        <taxon>Anura</taxon>
        <taxon>Pipoidea</taxon>
        <taxon>Pipidae</taxon>
        <taxon>Xenopodinae</taxon>
        <taxon>Xenopus</taxon>
        <taxon>Xenopus</taxon>
    </lineage>
</organism>
<sequence>MAFLINVTKTLYLIVTWTCGSILNSSIVVVYLKDWKNGMNLGECERTILTMGCTNLFLQCFLTINETISIFDLHGLFLKEFTLVGCILYFFLSYVSMWFTAWLSICYCVKLVNFSHQLFIQFKRQISSASTPFLFGSVLVSCLNNVPFIWTMDTEFLQNTTLSVDNFVYKVDLKFMSCNVVIGSCVPFLITSICMGLSVMSLLRHVQRMKNNTSQSWNPQLKSHVKACRTMSFLMILNLIFFVAVISVAIGLTQFKHVIIRRIIYWSTVMASPSAEAAILILGNTKLKLALPKILFW</sequence>
<keyword evidence="5 12" id="KW-0812">Transmembrane</keyword>
<dbReference type="GO" id="GO:0001580">
    <property type="term" value="P:detection of chemical stimulus involved in sensory perception of bitter taste"/>
    <property type="evidence" value="ECO:0000318"/>
    <property type="project" value="GO_Central"/>
</dbReference>
<evidence type="ECO:0000256" key="3">
    <source>
        <dbReference type="ARBA" id="ARBA00022480"/>
    </source>
</evidence>
<evidence type="ECO:0000256" key="4">
    <source>
        <dbReference type="ARBA" id="ARBA00022606"/>
    </source>
</evidence>
<dbReference type="RefSeq" id="XP_018092429.1">
    <property type="nucleotide sequence ID" value="XM_018236940.2"/>
</dbReference>
<dbReference type="InterPro" id="IPR007960">
    <property type="entry name" value="TAS2R"/>
</dbReference>
<dbReference type="PANTHER" id="PTHR11394">
    <property type="entry name" value="TASTE RECEPTOR TYPE 2"/>
    <property type="match status" value="1"/>
</dbReference>
<evidence type="ECO:0000256" key="8">
    <source>
        <dbReference type="ARBA" id="ARBA00023136"/>
    </source>
</evidence>
<protein>
    <recommendedName>
        <fullName evidence="12">Taste receptor type 2</fullName>
    </recommendedName>
</protein>
<evidence type="ECO:0000313" key="14">
    <source>
        <dbReference type="RefSeq" id="XP_018092429.1"/>
    </source>
</evidence>
<dbReference type="Gene3D" id="1.20.1070.10">
    <property type="entry name" value="Rhodopsin 7-helix transmembrane proteins"/>
    <property type="match status" value="1"/>
</dbReference>
<proteinExistence type="inferred from homology"/>
<evidence type="ECO:0000313" key="13">
    <source>
        <dbReference type="Proteomes" id="UP000186698"/>
    </source>
</evidence>
<dbReference type="GO" id="GO:0004930">
    <property type="term" value="F:G protein-coupled receptor activity"/>
    <property type="evidence" value="ECO:0007669"/>
    <property type="project" value="UniProtKB-KW"/>
</dbReference>
<dbReference type="GO" id="GO:0033038">
    <property type="term" value="F:bitter taste receptor activity"/>
    <property type="evidence" value="ECO:0000318"/>
    <property type="project" value="GO_Central"/>
</dbReference>
<comment type="subcellular location">
    <subcellularLocation>
        <location evidence="1 12">Membrane</location>
        <topology evidence="1 12">Multi-pass membrane protein</topology>
    </subcellularLocation>
</comment>
<evidence type="ECO:0000256" key="2">
    <source>
        <dbReference type="ARBA" id="ARBA00007376"/>
    </source>
</evidence>
<dbReference type="GO" id="GO:0016020">
    <property type="term" value="C:membrane"/>
    <property type="evidence" value="ECO:0000318"/>
    <property type="project" value="GO_Central"/>
</dbReference>
<keyword evidence="7 12" id="KW-0297">G-protein coupled receptor</keyword>
<keyword evidence="3 12" id="KW-0919">Taste</keyword>
<evidence type="ECO:0000256" key="6">
    <source>
        <dbReference type="ARBA" id="ARBA00022989"/>
    </source>
</evidence>
<dbReference type="FunFam" id="1.20.1070.10:FF:000055">
    <property type="entry name" value="Taste receptor type 2"/>
    <property type="match status" value="1"/>
</dbReference>
<evidence type="ECO:0000256" key="10">
    <source>
        <dbReference type="ARBA" id="ARBA00023224"/>
    </source>
</evidence>
<dbReference type="STRING" id="8355.A0A1L8EZ56"/>
<name>A0A1L8EZ56_XENLA</name>
<keyword evidence="13" id="KW-1185">Reference proteome</keyword>
<evidence type="ECO:0000256" key="5">
    <source>
        <dbReference type="ARBA" id="ARBA00022692"/>
    </source>
</evidence>
<dbReference type="Pfam" id="PF05296">
    <property type="entry name" value="TAS2R"/>
    <property type="match status" value="1"/>
</dbReference>
<dbReference type="AlphaFoldDB" id="A0A1L8EZ56"/>